<dbReference type="Proteomes" id="UP001235679">
    <property type="component" value="Segment"/>
</dbReference>
<keyword evidence="10 12" id="KW-0010">Activator</keyword>
<gene>
    <name evidence="12 16" type="primary">E2</name>
</gene>
<dbReference type="GO" id="GO:0000166">
    <property type="term" value="F:nucleotide binding"/>
    <property type="evidence" value="ECO:0007669"/>
    <property type="project" value="UniProtKB-UniRule"/>
</dbReference>
<evidence type="ECO:0000256" key="4">
    <source>
        <dbReference type="ARBA" id="ARBA00022518"/>
    </source>
</evidence>
<sequence length="411" mass="45946">MATQRRGGLTLEEQMEQLQSREADLLESEPEDLESIREYWDVVKKIQLLLCACGRRGIRRLGGMRVPPTHVSEQEAKDAILMGMMAGALRTSPYSRENWSLQDFNPLLFRQPPEGLKRGGRSVTVVYCDDPTTETAYTYWDKVYYYDTERRVWIELRGGQDQVGLWAQTQGGQREYHTLWRDEGRKYCQTSQVTWRVGSYDSQSSQEPTEGLSPPVHESTRAWTPSPPQLTRYSGGTTGGYRSGGPTPGTSSGPPDLRSQRTPAPQTRRRRPQPSDSRRPAPKRRRVADQQGTAGPSSIAPADVGANRQIDTSRGGSRVERLLREAADPPAICYLGSTAQLKTIRHRIVNGPLAYKNVSSTWHWLGAEGPDSDSRILVTFDSAGQRQQFLDRFKASAAGVRVQIVSLIGLV</sequence>
<dbReference type="Pfam" id="PF00511">
    <property type="entry name" value="PPV_E2_C"/>
    <property type="match status" value="1"/>
</dbReference>
<evidence type="ECO:0000256" key="3">
    <source>
        <dbReference type="ARBA" id="ARBA00022491"/>
    </source>
</evidence>
<dbReference type="GO" id="GO:0006260">
    <property type="term" value="P:DNA replication"/>
    <property type="evidence" value="ECO:0007669"/>
    <property type="project" value="UniProtKB-KW"/>
</dbReference>
<evidence type="ECO:0000313" key="16">
    <source>
        <dbReference type="EMBL" id="QBR99470.1"/>
    </source>
</evidence>
<dbReference type="GO" id="GO:0003700">
    <property type="term" value="F:DNA-binding transcription factor activity"/>
    <property type="evidence" value="ECO:0007669"/>
    <property type="project" value="UniProtKB-UniRule"/>
</dbReference>
<evidence type="ECO:0000259" key="14">
    <source>
        <dbReference type="Pfam" id="PF00508"/>
    </source>
</evidence>
<keyword evidence="3 12" id="KW-0678">Repressor</keyword>
<organism evidence="16 17">
    <name type="scientific">Duck papillomavirus 3</name>
    <dbReference type="NCBI Taxonomy" id="2562546"/>
    <lineage>
        <taxon>Viruses</taxon>
        <taxon>Monodnaviria</taxon>
        <taxon>Shotokuvirae</taxon>
        <taxon>Cossaviricota</taxon>
        <taxon>Papovaviricetes</taxon>
        <taxon>Zurhausenvirales</taxon>
        <taxon>Papillomaviridae</taxon>
    </lineage>
</organism>
<evidence type="ECO:0000256" key="12">
    <source>
        <dbReference type="HAMAP-Rule" id="MF_04001"/>
    </source>
</evidence>
<feature type="domain" description="Papillomavirus E2 N-terminal" evidence="14">
    <location>
        <begin position="10"/>
        <end position="198"/>
    </location>
</feature>
<dbReference type="InterPro" id="IPR033668">
    <property type="entry name" value="Reg_prot_E2"/>
</dbReference>
<dbReference type="InterPro" id="IPR042504">
    <property type="entry name" value="Regulatory_protein_E2_N_2"/>
</dbReference>
<comment type="subcellular location">
    <subcellularLocation>
        <location evidence="1 12">Host nucleus</location>
    </subcellularLocation>
</comment>
<dbReference type="EMBL" id="MK620303">
    <property type="protein sequence ID" value="QBR99470.1"/>
    <property type="molecule type" value="Genomic_DNA"/>
</dbReference>
<evidence type="ECO:0000256" key="10">
    <source>
        <dbReference type="ARBA" id="ARBA00023159"/>
    </source>
</evidence>
<dbReference type="GO" id="GO:0042025">
    <property type="term" value="C:host cell nucleus"/>
    <property type="evidence" value="ECO:0007669"/>
    <property type="project" value="UniProtKB-SubCell"/>
</dbReference>
<feature type="region of interest" description="Disordered" evidence="13">
    <location>
        <begin position="199"/>
        <end position="316"/>
    </location>
</feature>
<evidence type="ECO:0000256" key="7">
    <source>
        <dbReference type="ARBA" id="ARBA00022705"/>
    </source>
</evidence>
<keyword evidence="4 12" id="KW-0244">Early protein</keyword>
<dbReference type="Gene3D" id="1.10.287.30">
    <property type="entry name" value="E2 (early) protein, N terminal domain, subdomain 1"/>
    <property type="match status" value="1"/>
</dbReference>
<dbReference type="GO" id="GO:0039693">
    <property type="term" value="P:viral DNA genome replication"/>
    <property type="evidence" value="ECO:0007669"/>
    <property type="project" value="UniProtKB-UniRule"/>
</dbReference>
<dbReference type="InterPro" id="IPR035975">
    <property type="entry name" value="E2/EBNA1_C_sf"/>
</dbReference>
<dbReference type="SUPFAM" id="SSF51332">
    <property type="entry name" value="E2 regulatory, transactivation domain"/>
    <property type="match status" value="1"/>
</dbReference>
<comment type="similarity">
    <text evidence="2">Belongs to the papillomaviridae E8^E2C protein family.</text>
</comment>
<evidence type="ECO:0000256" key="5">
    <source>
        <dbReference type="ARBA" id="ARBA00022553"/>
    </source>
</evidence>
<feature type="compositionally biased region" description="Low complexity" evidence="13">
    <location>
        <begin position="248"/>
        <end position="266"/>
    </location>
</feature>
<keyword evidence="7 12" id="KW-0235">DNA replication</keyword>
<feature type="compositionally biased region" description="Gly residues" evidence="13">
    <location>
        <begin position="236"/>
        <end position="247"/>
    </location>
</feature>
<dbReference type="GO" id="GO:0006351">
    <property type="term" value="P:DNA-templated transcription"/>
    <property type="evidence" value="ECO:0007669"/>
    <property type="project" value="UniProtKB-UniRule"/>
</dbReference>
<dbReference type="GO" id="GO:0003677">
    <property type="term" value="F:DNA binding"/>
    <property type="evidence" value="ECO:0007669"/>
    <property type="project" value="UniProtKB-UniRule"/>
</dbReference>
<evidence type="ECO:0000256" key="11">
    <source>
        <dbReference type="ARBA" id="ARBA00023163"/>
    </source>
</evidence>
<comment type="PTM">
    <text evidence="12">Phosphorylated.</text>
</comment>
<evidence type="ECO:0000256" key="8">
    <source>
        <dbReference type="ARBA" id="ARBA00023015"/>
    </source>
</evidence>
<keyword evidence="11 12" id="KW-0804">Transcription</keyword>
<dbReference type="Gene3D" id="2.170.200.10">
    <property type="entry name" value="Papillomavirus E2 early protein domain"/>
    <property type="match status" value="1"/>
</dbReference>
<keyword evidence="5 12" id="KW-0597">Phosphoprotein</keyword>
<name>A0AAE5YMT2_9PAPI</name>
<comment type="subunit">
    <text evidence="12">Binds DNA as homodimer. Interacts with protein E1; this interaction greatly increases E1 DNA-binding activity. Interacts with protein L1; this interaction enhances E2-dependent replication and transcription activation. Interacts with protein L2; this interaction inhibits E2 transcriptional activity but not DNA replication function E2. Interacts with protein E7; this interaction inhibits E7 oncogenic activity. Interacts with host TAF1; this interaction modulates E2-dependent transcriptional regulation. Interacts with host BRD4; this interaction mediates E2 transcriptional activation function. Additionally, the interaction with host BRD4 on mitotic chromosomes mediates tethering of the viral genome. Interacts with host TOPBP1; this interaction is required for optimal viral DNA replication.</text>
</comment>
<evidence type="ECO:0000256" key="6">
    <source>
        <dbReference type="ARBA" id="ARBA00022562"/>
    </source>
</evidence>
<dbReference type="InterPro" id="IPR001866">
    <property type="entry name" value="PPV_E2_N"/>
</dbReference>
<dbReference type="InterPro" id="IPR012677">
    <property type="entry name" value="Nucleotide-bd_a/b_plait_sf"/>
</dbReference>
<feature type="domain" description="Papillomavirus E2 C-terminal" evidence="15">
    <location>
        <begin position="330"/>
        <end position="407"/>
    </location>
</feature>
<comment type="similarity">
    <text evidence="12">Belongs to the papillomaviridae E2 protein family.</text>
</comment>
<evidence type="ECO:0000256" key="13">
    <source>
        <dbReference type="SAM" id="MobiDB-lite"/>
    </source>
</evidence>
<feature type="region of interest" description="DNA-binding domain" evidence="12">
    <location>
        <begin position="328"/>
        <end position="411"/>
    </location>
</feature>
<feature type="compositionally biased region" description="Polar residues" evidence="13">
    <location>
        <begin position="199"/>
        <end position="208"/>
    </location>
</feature>
<keyword evidence="8 12" id="KW-0805">Transcription regulation</keyword>
<evidence type="ECO:0000256" key="1">
    <source>
        <dbReference type="ARBA" id="ARBA00004147"/>
    </source>
</evidence>
<dbReference type="Pfam" id="PF00508">
    <property type="entry name" value="PPV_E2_N"/>
    <property type="match status" value="1"/>
</dbReference>
<dbReference type="Gene3D" id="3.30.70.330">
    <property type="match status" value="1"/>
</dbReference>
<keyword evidence="6 12" id="KW-1048">Host nucleus</keyword>
<reference evidence="16" key="1">
    <citation type="journal article" date="2019" name="Front. Microbiol.">
        <title>New Insight Into Avian Papillomavirus Ecology and Evolution From Characterization of Novel Wild Bird Papillomaviruses.</title>
        <authorList>
            <person name="Canuti M."/>
            <person name="Munro H.J."/>
            <person name="Robertson G.J."/>
            <person name="Kroyer A."/>
            <person name="Roul S."/>
            <person name="Ojkic D."/>
            <person name="Whitney H."/>
            <person name="Lang A.S."/>
        </authorList>
    </citation>
    <scope>NUCLEOTIDE SEQUENCE</scope>
    <source>
        <strain evidence="16">NL14_B8</strain>
    </source>
</reference>
<dbReference type="GO" id="GO:0006275">
    <property type="term" value="P:regulation of DNA replication"/>
    <property type="evidence" value="ECO:0007669"/>
    <property type="project" value="UniProtKB-UniRule"/>
</dbReference>
<protein>
    <recommendedName>
        <fullName evidence="12">Regulatory protein E2</fullName>
    </recommendedName>
</protein>
<comment type="function">
    <text evidence="12">Plays a role in the initiation of viral DNA replication. A dimer of E2 interacts with a dimer of E1 in order to improve specificity of E1 DNA binding activity. Once the complex recognizes and binds DNA at specific sites, the E2 dimer is removed from DNA. E2 also regulates viral transcription through binding to the E2RE response element (5'-ACCNNNNNNGGT-3') present in multiple copies in the regulatory regions of the viral genome. Activates or represses transcription depending on E2RE's position with regards to proximal promoter elements including the TATA-box. Repression occurs by sterically hindering the assembly of the transcription initiation complex.</text>
</comment>
<dbReference type="SUPFAM" id="SSF54957">
    <property type="entry name" value="Viral DNA-binding domain"/>
    <property type="match status" value="1"/>
</dbReference>
<dbReference type="HAMAP" id="MF_04001">
    <property type="entry name" value="PPV_E2"/>
    <property type="match status" value="1"/>
</dbReference>
<comment type="caution">
    <text evidence="12">Lacks conserved residue(s) required for the propagation of feature annotation.</text>
</comment>
<accession>A0AAE5YMT2</accession>
<keyword evidence="9 12" id="KW-0238">DNA-binding</keyword>
<dbReference type="InterPro" id="IPR000427">
    <property type="entry name" value="Papillomavirus_E2_C"/>
</dbReference>
<evidence type="ECO:0000256" key="9">
    <source>
        <dbReference type="ARBA" id="ARBA00023125"/>
    </source>
</evidence>
<evidence type="ECO:0000313" key="17">
    <source>
        <dbReference type="Proteomes" id="UP001235679"/>
    </source>
</evidence>
<evidence type="ECO:0000256" key="2">
    <source>
        <dbReference type="ARBA" id="ARBA00007794"/>
    </source>
</evidence>
<proteinExistence type="inferred from homology"/>
<evidence type="ECO:0000259" key="15">
    <source>
        <dbReference type="Pfam" id="PF00511"/>
    </source>
</evidence>
<dbReference type="InterPro" id="IPR042503">
    <property type="entry name" value="Regulatory_protein_E2_N_1"/>
</dbReference>
<dbReference type="InterPro" id="IPR036050">
    <property type="entry name" value="Regulatory_protein_E2_N"/>
</dbReference>